<dbReference type="EMBL" id="JAFNEN010003101">
    <property type="protein sequence ID" value="KAG8172111.1"/>
    <property type="molecule type" value="Genomic_DNA"/>
</dbReference>
<name>A0AAV6TKU9_9ARAC</name>
<evidence type="ECO:0000313" key="3">
    <source>
        <dbReference type="Proteomes" id="UP000827092"/>
    </source>
</evidence>
<feature type="non-terminal residue" evidence="2">
    <location>
        <position position="1"/>
    </location>
</feature>
<dbReference type="AlphaFoldDB" id="A0AAV6TKU9"/>
<organism evidence="2 3">
    <name type="scientific">Oedothorax gibbosus</name>
    <dbReference type="NCBI Taxonomy" id="931172"/>
    <lineage>
        <taxon>Eukaryota</taxon>
        <taxon>Metazoa</taxon>
        <taxon>Ecdysozoa</taxon>
        <taxon>Arthropoda</taxon>
        <taxon>Chelicerata</taxon>
        <taxon>Arachnida</taxon>
        <taxon>Araneae</taxon>
        <taxon>Araneomorphae</taxon>
        <taxon>Entelegynae</taxon>
        <taxon>Araneoidea</taxon>
        <taxon>Linyphiidae</taxon>
        <taxon>Erigoninae</taxon>
        <taxon>Oedothorax</taxon>
    </lineage>
</organism>
<evidence type="ECO:0000313" key="2">
    <source>
        <dbReference type="EMBL" id="KAG8172111.1"/>
    </source>
</evidence>
<dbReference type="Proteomes" id="UP000827092">
    <property type="component" value="Unassembled WGS sequence"/>
</dbReference>
<protein>
    <submittedName>
        <fullName evidence="2">Uncharacterized protein</fullName>
    </submittedName>
</protein>
<accession>A0AAV6TKU9</accession>
<evidence type="ECO:0000256" key="1">
    <source>
        <dbReference type="SAM" id="MobiDB-lite"/>
    </source>
</evidence>
<reference evidence="2 3" key="1">
    <citation type="journal article" date="2022" name="Nat. Ecol. Evol.">
        <title>A masculinizing supergene underlies an exaggerated male reproductive morph in a spider.</title>
        <authorList>
            <person name="Hendrickx F."/>
            <person name="De Corte Z."/>
            <person name="Sonet G."/>
            <person name="Van Belleghem S.M."/>
            <person name="Kostlbacher S."/>
            <person name="Vangestel C."/>
        </authorList>
    </citation>
    <scope>NUCLEOTIDE SEQUENCE [LARGE SCALE GENOMIC DNA]</scope>
    <source>
        <strain evidence="2">W744_W776</strain>
    </source>
</reference>
<proteinExistence type="predicted"/>
<feature type="region of interest" description="Disordered" evidence="1">
    <location>
        <begin position="1"/>
        <end position="21"/>
    </location>
</feature>
<sequence length="53" mass="5817">ITPQSTFTSPTSINPPIDSRGRFQRTSNVAVLDVRVTTSVRPFDVCICMSEST</sequence>
<comment type="caution">
    <text evidence="2">The sequence shown here is derived from an EMBL/GenBank/DDBJ whole genome shotgun (WGS) entry which is preliminary data.</text>
</comment>
<gene>
    <name evidence="2" type="ORF">JTE90_023133</name>
</gene>
<feature type="compositionally biased region" description="Polar residues" evidence="1">
    <location>
        <begin position="1"/>
        <end position="14"/>
    </location>
</feature>
<keyword evidence="3" id="KW-1185">Reference proteome</keyword>